<reference evidence="3 4" key="1">
    <citation type="submission" date="2021-11" db="EMBL/GenBank/DDBJ databases">
        <title>Black yeast isolated from Biological Soil Crust.</title>
        <authorList>
            <person name="Kurbessoian T."/>
        </authorList>
    </citation>
    <scope>NUCLEOTIDE SEQUENCE [LARGE SCALE GENOMIC DNA]</scope>
    <source>
        <strain evidence="3 4">CCFEE 5522</strain>
    </source>
</reference>
<dbReference type="InterPro" id="IPR013087">
    <property type="entry name" value="Znf_C2H2_type"/>
</dbReference>
<comment type="caution">
    <text evidence="3">The sequence shown here is derived from an EMBL/GenBank/DDBJ whole genome shotgun (WGS) entry which is preliminary data.</text>
</comment>
<organism evidence="3 4">
    <name type="scientific">Oleoguttula mirabilis</name>
    <dbReference type="NCBI Taxonomy" id="1507867"/>
    <lineage>
        <taxon>Eukaryota</taxon>
        <taxon>Fungi</taxon>
        <taxon>Dikarya</taxon>
        <taxon>Ascomycota</taxon>
        <taxon>Pezizomycotina</taxon>
        <taxon>Dothideomycetes</taxon>
        <taxon>Dothideomycetidae</taxon>
        <taxon>Mycosphaerellales</taxon>
        <taxon>Teratosphaeriaceae</taxon>
        <taxon>Oleoguttula</taxon>
    </lineage>
</organism>
<accession>A0AAV9J6J7</accession>
<sequence>MSSAYYTQNPPYQQYQQTSGYQAQNLQPRQPSYPTSQACGQQYYSEQPSQKPNAQYLCLYPQCASAGTGFARYADLQRHVAIVHGRQNLQLVDCSHPGCHRRGEYGFTRKDKMVDHLRDVHKSDIPKRASGKRSP</sequence>
<proteinExistence type="predicted"/>
<gene>
    <name evidence="3" type="ORF">LTR36_009262</name>
</gene>
<evidence type="ECO:0000313" key="4">
    <source>
        <dbReference type="Proteomes" id="UP001324427"/>
    </source>
</evidence>
<dbReference type="Proteomes" id="UP001324427">
    <property type="component" value="Unassembled WGS sequence"/>
</dbReference>
<dbReference type="Gene3D" id="3.30.160.60">
    <property type="entry name" value="Classic Zinc Finger"/>
    <property type="match status" value="1"/>
</dbReference>
<evidence type="ECO:0000256" key="1">
    <source>
        <dbReference type="SAM" id="MobiDB-lite"/>
    </source>
</evidence>
<dbReference type="AlphaFoldDB" id="A0AAV9J6J7"/>
<dbReference type="SMART" id="SM00355">
    <property type="entry name" value="ZnF_C2H2"/>
    <property type="match status" value="2"/>
</dbReference>
<dbReference type="EMBL" id="JAVFHQ010000068">
    <property type="protein sequence ID" value="KAK4540405.1"/>
    <property type="molecule type" value="Genomic_DNA"/>
</dbReference>
<feature type="compositionally biased region" description="Polar residues" evidence="1">
    <location>
        <begin position="25"/>
        <end position="41"/>
    </location>
</feature>
<feature type="region of interest" description="Disordered" evidence="1">
    <location>
        <begin position="20"/>
        <end position="41"/>
    </location>
</feature>
<evidence type="ECO:0000313" key="3">
    <source>
        <dbReference type="EMBL" id="KAK4540405.1"/>
    </source>
</evidence>
<feature type="domain" description="C2H2-type" evidence="2">
    <location>
        <begin position="56"/>
        <end position="84"/>
    </location>
</feature>
<keyword evidence="4" id="KW-1185">Reference proteome</keyword>
<name>A0AAV9J6J7_9PEZI</name>
<evidence type="ECO:0000259" key="2">
    <source>
        <dbReference type="SMART" id="SM00355"/>
    </source>
</evidence>
<feature type="domain" description="C2H2-type" evidence="2">
    <location>
        <begin position="92"/>
        <end position="121"/>
    </location>
</feature>
<protein>
    <recommendedName>
        <fullName evidence="2">C2H2-type domain-containing protein</fullName>
    </recommendedName>
</protein>